<feature type="domain" description="DUF4116" evidence="2">
    <location>
        <begin position="387"/>
        <end position="433"/>
    </location>
</feature>
<evidence type="ECO:0000259" key="2">
    <source>
        <dbReference type="Pfam" id="PF13475"/>
    </source>
</evidence>
<evidence type="ECO:0000313" key="3">
    <source>
        <dbReference type="EMBL" id="OLP98604.1"/>
    </source>
</evidence>
<evidence type="ECO:0000313" key="4">
    <source>
        <dbReference type="Proteomes" id="UP000186817"/>
    </source>
</evidence>
<feature type="compositionally biased region" description="Low complexity" evidence="1">
    <location>
        <begin position="534"/>
        <end position="550"/>
    </location>
</feature>
<evidence type="ECO:0000256" key="1">
    <source>
        <dbReference type="SAM" id="MobiDB-lite"/>
    </source>
</evidence>
<feature type="domain" description="DUF4116" evidence="2">
    <location>
        <begin position="435"/>
        <end position="483"/>
    </location>
</feature>
<comment type="caution">
    <text evidence="3">The sequence shown here is derived from an EMBL/GenBank/DDBJ whole genome shotgun (WGS) entry which is preliminary data.</text>
</comment>
<accession>A0A1Q9DTV8</accession>
<feature type="region of interest" description="Disordered" evidence="1">
    <location>
        <begin position="61"/>
        <end position="80"/>
    </location>
</feature>
<organism evidence="3 4">
    <name type="scientific">Symbiodinium microadriaticum</name>
    <name type="common">Dinoflagellate</name>
    <name type="synonym">Zooxanthella microadriatica</name>
    <dbReference type="NCBI Taxonomy" id="2951"/>
    <lineage>
        <taxon>Eukaryota</taxon>
        <taxon>Sar</taxon>
        <taxon>Alveolata</taxon>
        <taxon>Dinophyceae</taxon>
        <taxon>Suessiales</taxon>
        <taxon>Symbiodiniaceae</taxon>
        <taxon>Symbiodinium</taxon>
    </lineage>
</organism>
<reference evidence="3 4" key="1">
    <citation type="submission" date="2016-02" db="EMBL/GenBank/DDBJ databases">
        <title>Genome analysis of coral dinoflagellate symbionts highlights evolutionary adaptations to a symbiotic lifestyle.</title>
        <authorList>
            <person name="Aranda M."/>
            <person name="Li Y."/>
            <person name="Liew Y.J."/>
            <person name="Baumgarten S."/>
            <person name="Simakov O."/>
            <person name="Wilson M."/>
            <person name="Piel J."/>
            <person name="Ashoor H."/>
            <person name="Bougouffa S."/>
            <person name="Bajic V.B."/>
            <person name="Ryu T."/>
            <person name="Ravasi T."/>
            <person name="Bayer T."/>
            <person name="Micklem G."/>
            <person name="Kim H."/>
            <person name="Bhak J."/>
            <person name="Lajeunesse T.C."/>
            <person name="Voolstra C.R."/>
        </authorList>
    </citation>
    <scope>NUCLEOTIDE SEQUENCE [LARGE SCALE GENOMIC DNA]</scope>
    <source>
        <strain evidence="3 4">CCMP2467</strain>
    </source>
</reference>
<dbReference type="Pfam" id="PF13475">
    <property type="entry name" value="DUF4116"/>
    <property type="match status" value="5"/>
</dbReference>
<feature type="domain" description="DUF4116" evidence="2">
    <location>
        <begin position="197"/>
        <end position="244"/>
    </location>
</feature>
<dbReference type="OrthoDB" id="420432at2759"/>
<feature type="domain" description="DUF4116" evidence="2">
    <location>
        <begin position="297"/>
        <end position="341"/>
    </location>
</feature>
<name>A0A1Q9DTV8_SYMMI</name>
<dbReference type="EMBL" id="LSRX01000391">
    <property type="protein sequence ID" value="OLP98604.1"/>
    <property type="molecule type" value="Genomic_DNA"/>
</dbReference>
<gene>
    <name evidence="3" type="ORF">AK812_SmicGene18916</name>
</gene>
<dbReference type="AlphaFoldDB" id="A0A1Q9DTV8"/>
<feature type="region of interest" description="Disordered" evidence="1">
    <location>
        <begin position="520"/>
        <end position="552"/>
    </location>
</feature>
<sequence length="775" mass="86657">MQAFKAVRPLPAPKLAVRAHRRPLGQRQTTRPALPRVHQHQRAMRLVRQMQARASRAQAIVPENLSQDGTQLPDEDGRDASNHERIVGLWDSVRQRDQRFLGFISRSQYAVVHGELWVNGRARQQHKTPHRIPLLGVPDVVMAPGPPKALKSLHAVARPGSAIDLVWKDPARKDYALKAVAVHGRALQFLSTELRADKEVVLKALKSDGWALQWASEELRRDKDVIFKALKKEVRSLQFVAEDLLSDRDFCLEAISKNGLAYEFADPEVKADREVARAAVCQDGLALEFVPEQFQSVLKAVQNCGLALRFASPELRGNKGLVLTAAKQDSSAFKFASQELQQNRDVWLQVCPSRLGHWQNHNEVLQEVEKEGLLLQLANQRLVSQPEVMFKAAVKDHHTLQHASPEICADVDFVLRLIKEDVRALTYAADEIRADREVALKATAIDGSSLQFFTQELCEDREVVLTAVRHTGTALAFAAPELRADREVVLAAMAQSRTALLFAAEELRRDKAMWLYNGEEPPVFDPPPEEEQEAGASYEAQEAQAQAGAESAERRAEEICPKHGIAMAYGLRKITGTTYWPYGTGRDWFFVGDLDYMHGRRTPKAERLQDAPRAVSWPPLRKKRGHPQDMVFSQASIRSMTSTVGVPSVPGVFGGKSQQPRLSIRTLERWRSLNEATFGEMTGGGELERWRHQESAARAADDRIRSSCSASLHASNKFSDLAIPALQATSSDFGSGQRFDAAPAKLGDKYRSFSMPIRDPRRFDFIAERFQAEAA</sequence>
<dbReference type="Proteomes" id="UP000186817">
    <property type="component" value="Unassembled WGS sequence"/>
</dbReference>
<proteinExistence type="predicted"/>
<dbReference type="InterPro" id="IPR025197">
    <property type="entry name" value="DUF4116"/>
</dbReference>
<keyword evidence="4" id="KW-1185">Reference proteome</keyword>
<feature type="domain" description="DUF4116" evidence="2">
    <location>
        <begin position="247"/>
        <end position="295"/>
    </location>
</feature>
<protein>
    <recommendedName>
        <fullName evidence="2">DUF4116 domain-containing protein</fullName>
    </recommendedName>
</protein>